<evidence type="ECO:0000259" key="5">
    <source>
        <dbReference type="Pfam" id="PF24645"/>
    </source>
</evidence>
<gene>
    <name evidence="6" type="ORF">Apa02nite_063900</name>
</gene>
<comment type="caution">
    <text evidence="6">The sequence shown here is derived from an EMBL/GenBank/DDBJ whole genome shotgun (WGS) entry which is preliminary data.</text>
</comment>
<dbReference type="Pfam" id="PF24645">
    <property type="entry name" value="DUF7639"/>
    <property type="match status" value="1"/>
</dbReference>
<evidence type="ECO:0000259" key="3">
    <source>
        <dbReference type="Pfam" id="PF08719"/>
    </source>
</evidence>
<protein>
    <recommendedName>
        <fullName evidence="8">Riboflavin biosynthesis intermediates N-glycosidase</fullName>
    </recommendedName>
</protein>
<reference evidence="6 7" key="1">
    <citation type="submission" date="2021-01" db="EMBL/GenBank/DDBJ databases">
        <title>Whole genome shotgun sequence of Actinoplanes palleronii NBRC 14916.</title>
        <authorList>
            <person name="Komaki H."/>
            <person name="Tamura T."/>
        </authorList>
    </citation>
    <scope>NUCLEOTIDE SEQUENCE [LARGE SCALE GENOMIC DNA]</scope>
    <source>
        <strain evidence="6 7">NBRC 14916</strain>
    </source>
</reference>
<evidence type="ECO:0000313" key="6">
    <source>
        <dbReference type="EMBL" id="GIE70282.1"/>
    </source>
</evidence>
<dbReference type="SUPFAM" id="SSF143990">
    <property type="entry name" value="YbiA-like"/>
    <property type="match status" value="1"/>
</dbReference>
<evidence type="ECO:0000256" key="2">
    <source>
        <dbReference type="ARBA" id="ARBA00000751"/>
    </source>
</evidence>
<feature type="domain" description="DUF7639" evidence="5">
    <location>
        <begin position="114"/>
        <end position="205"/>
    </location>
</feature>
<proteinExistence type="predicted"/>
<evidence type="ECO:0000313" key="7">
    <source>
        <dbReference type="Proteomes" id="UP000624709"/>
    </source>
</evidence>
<dbReference type="InterPro" id="IPR056056">
    <property type="entry name" value="DUF7639"/>
</dbReference>
<dbReference type="RefSeq" id="WP_203828332.1">
    <property type="nucleotide sequence ID" value="NZ_BAAATY010000036.1"/>
</dbReference>
<feature type="domain" description="DUF7638" evidence="4">
    <location>
        <begin position="7"/>
        <end position="113"/>
    </location>
</feature>
<comment type="catalytic activity">
    <reaction evidence="2">
        <text>2,5-diamino-6-hydroxy-4-(5-phosphoribosylamino)-pyrimidine + H2O = 2,5,6-triamino-4-hydroxypyrimidine + D-ribose 5-phosphate</text>
        <dbReference type="Rhea" id="RHEA:23436"/>
        <dbReference type="ChEBI" id="CHEBI:15377"/>
        <dbReference type="ChEBI" id="CHEBI:58614"/>
        <dbReference type="ChEBI" id="CHEBI:78346"/>
        <dbReference type="ChEBI" id="CHEBI:137796"/>
    </reaction>
</comment>
<evidence type="ECO:0000256" key="1">
    <source>
        <dbReference type="ARBA" id="ARBA00000022"/>
    </source>
</evidence>
<dbReference type="EMBL" id="BOMS01000101">
    <property type="protein sequence ID" value="GIE70282.1"/>
    <property type="molecule type" value="Genomic_DNA"/>
</dbReference>
<name>A0ABQ4BHX1_9ACTN</name>
<dbReference type="InterPro" id="IPR056055">
    <property type="entry name" value="DUF7638"/>
</dbReference>
<organism evidence="6 7">
    <name type="scientific">Actinoplanes palleronii</name>
    <dbReference type="NCBI Taxonomy" id="113570"/>
    <lineage>
        <taxon>Bacteria</taxon>
        <taxon>Bacillati</taxon>
        <taxon>Actinomycetota</taxon>
        <taxon>Actinomycetes</taxon>
        <taxon>Micromonosporales</taxon>
        <taxon>Micromonosporaceae</taxon>
        <taxon>Actinoplanes</taxon>
    </lineage>
</organism>
<accession>A0ABQ4BHX1</accession>
<evidence type="ECO:0000259" key="4">
    <source>
        <dbReference type="Pfam" id="PF24644"/>
    </source>
</evidence>
<dbReference type="Gene3D" id="1.10.357.40">
    <property type="entry name" value="YbiA-like"/>
    <property type="match status" value="1"/>
</dbReference>
<keyword evidence="7" id="KW-1185">Reference proteome</keyword>
<sequence>MTRSRRAYRDADGHRVEGTWRHVFVRNADTYYLADLVIYADGALDTGTGGLTDLTGLAALLRSGRVATTVTDGARASAHHLAQWRFAEATGAIDAGTLLAEVADEIDRLNDRPDSTGRCLQAVQAYLADATEDNRLRVRERYLAVPEHLRVYALGDMDHRDGPLKILATAIGDTVEDYYYDDVVTPEMHAEAVEYFRDRDLHQARADVRIPPDGPERPGTAPLTVYQGRQDHPDNGVLQNGYPAILTIDGTTYPTLTHAYWALATADPAWRDRIAAAPDTYDVVELAEQAPRRPGWPAARLAVMTQLLRTKFAQHPSMARTLLATGDARIIYTALGSDYWTASGPQSSNWIGRLLEVVRSELAALDAGIPLPAAGGAELSDSR</sequence>
<feature type="domain" description="NADAR" evidence="3">
    <location>
        <begin position="234"/>
        <end position="362"/>
    </location>
</feature>
<dbReference type="Pfam" id="PF08719">
    <property type="entry name" value="NADAR"/>
    <property type="match status" value="1"/>
</dbReference>
<dbReference type="Proteomes" id="UP000624709">
    <property type="component" value="Unassembled WGS sequence"/>
</dbReference>
<evidence type="ECO:0008006" key="8">
    <source>
        <dbReference type="Google" id="ProtNLM"/>
    </source>
</evidence>
<dbReference type="CDD" id="cd15457">
    <property type="entry name" value="NADAR"/>
    <property type="match status" value="1"/>
</dbReference>
<dbReference type="InterPro" id="IPR012816">
    <property type="entry name" value="NADAR"/>
</dbReference>
<dbReference type="Pfam" id="PF24644">
    <property type="entry name" value="DUF7638"/>
    <property type="match status" value="1"/>
</dbReference>
<dbReference type="InterPro" id="IPR037238">
    <property type="entry name" value="YbiA-like_sf"/>
</dbReference>
<comment type="catalytic activity">
    <reaction evidence="1">
        <text>5-amino-6-(5-phospho-D-ribosylamino)uracil + H2O = 5,6-diaminouracil + D-ribose 5-phosphate</text>
        <dbReference type="Rhea" id="RHEA:55020"/>
        <dbReference type="ChEBI" id="CHEBI:15377"/>
        <dbReference type="ChEBI" id="CHEBI:46252"/>
        <dbReference type="ChEBI" id="CHEBI:58453"/>
        <dbReference type="ChEBI" id="CHEBI:78346"/>
    </reaction>
</comment>